<dbReference type="EMBL" id="HACA01011815">
    <property type="protein sequence ID" value="CDW29176.1"/>
    <property type="molecule type" value="Transcribed_RNA"/>
</dbReference>
<dbReference type="AlphaFoldDB" id="A0A0K2TUU3"/>
<protein>
    <recommendedName>
        <fullName evidence="1">DUF1758 domain-containing protein</fullName>
    </recommendedName>
</protein>
<proteinExistence type="predicted"/>
<dbReference type="Pfam" id="PF05585">
    <property type="entry name" value="DUF1758"/>
    <property type="match status" value="1"/>
</dbReference>
<organism evidence="2">
    <name type="scientific">Lepeophtheirus salmonis</name>
    <name type="common">Salmon louse</name>
    <name type="synonym">Caligus salmonis</name>
    <dbReference type="NCBI Taxonomy" id="72036"/>
    <lineage>
        <taxon>Eukaryota</taxon>
        <taxon>Metazoa</taxon>
        <taxon>Ecdysozoa</taxon>
        <taxon>Arthropoda</taxon>
        <taxon>Crustacea</taxon>
        <taxon>Multicrustacea</taxon>
        <taxon>Hexanauplia</taxon>
        <taxon>Copepoda</taxon>
        <taxon>Siphonostomatoida</taxon>
        <taxon>Caligidae</taxon>
        <taxon>Lepeophtheirus</taxon>
    </lineage>
</organism>
<evidence type="ECO:0000259" key="1">
    <source>
        <dbReference type="Pfam" id="PF05585"/>
    </source>
</evidence>
<sequence>MTARTHIISNDCSEEVHVLFDPGSQISLVTSRVVNYHKLRGIPEEMSISGAADMECPIKNYS</sequence>
<feature type="domain" description="DUF1758" evidence="1">
    <location>
        <begin position="11"/>
        <end position="55"/>
    </location>
</feature>
<dbReference type="InterPro" id="IPR008737">
    <property type="entry name" value="DUF1758"/>
</dbReference>
<reference evidence="2" key="1">
    <citation type="submission" date="2014-05" db="EMBL/GenBank/DDBJ databases">
        <authorList>
            <person name="Chronopoulou M."/>
        </authorList>
    </citation>
    <scope>NUCLEOTIDE SEQUENCE</scope>
    <source>
        <tissue evidence="2">Whole organism</tissue>
    </source>
</reference>
<accession>A0A0K2TUU3</accession>
<name>A0A0K2TUU3_LEPSM</name>
<evidence type="ECO:0000313" key="2">
    <source>
        <dbReference type="EMBL" id="CDW29176.1"/>
    </source>
</evidence>